<proteinExistence type="predicted"/>
<dbReference type="SUPFAM" id="SSF56317">
    <property type="entry name" value="Carbon-nitrogen hydrolase"/>
    <property type="match status" value="2"/>
</dbReference>
<sequence>MSLKIDLNTELSSLTLDDKGCIDLQLIQAPTGQPIVGTRLALTQSQSPTPPSNDEISKCRKLLIGTRPKSLTVMSFHPGLAGNEADLASLAADRTIVGLRGIDSNLSNVTNIATNGALYSQSKLSLSSEDVALNVKRGSRLNIFLPDGDTDNIAWAVLNCHDYTHVELLKLLQKHSIELLIVVTYNTATRLFWEYAISDIHRLFCFVVVVNVAELGGSAVFAPFRRIGREKNAQIGAGGQIFGARGAGEFRVDVPMDIAELRSLRTEFRDFGFKAKSTQLSRDSDYVPMVPSEHFMDTFDHSAGPPSVRSDDVIDLQTEWNFKHPRVAVAQLNHIGLDAYISTKYRIRNHDSCDEFEHLLSERLLELESRCRYLGETSAHTLLDMLVFPEVFIPRSFIATLQRFSNRLKTTIVAGIDYPDGDEDENANECVIIRPNLVPEHYRKVTRSQYDAHRNANGDLMPMLRGSKLVRFVNTAGRGFGVLICYDYSHIDLLCELNLARRDYPLDFIVVVAHNPFGDLYRSCCIADSHRFYQYVVMCNVAEYGGSGVFAPRRTPGARQVILDAGKGVETIAITELDLEGLQAARSSDDQSLHTGHFMRRPGLFQ</sequence>
<reference evidence="1 2" key="1">
    <citation type="submission" date="2019-02" db="EMBL/GenBank/DDBJ databases">
        <title>Deep-cultivation of Planctomycetes and their phenomic and genomic characterization uncovers novel biology.</title>
        <authorList>
            <person name="Wiegand S."/>
            <person name="Jogler M."/>
            <person name="Boedeker C."/>
            <person name="Pinto D."/>
            <person name="Vollmers J."/>
            <person name="Rivas-Marin E."/>
            <person name="Kohn T."/>
            <person name="Peeters S.H."/>
            <person name="Heuer A."/>
            <person name="Rast P."/>
            <person name="Oberbeckmann S."/>
            <person name="Bunk B."/>
            <person name="Jeske O."/>
            <person name="Meyerdierks A."/>
            <person name="Storesund J.E."/>
            <person name="Kallscheuer N."/>
            <person name="Luecker S."/>
            <person name="Lage O.M."/>
            <person name="Pohl T."/>
            <person name="Merkel B.J."/>
            <person name="Hornburger P."/>
            <person name="Mueller R.-W."/>
            <person name="Bruemmer F."/>
            <person name="Labrenz M."/>
            <person name="Spormann A.M."/>
            <person name="Op den Camp H."/>
            <person name="Overmann J."/>
            <person name="Amann R."/>
            <person name="Jetten M.S.M."/>
            <person name="Mascher T."/>
            <person name="Medema M.H."/>
            <person name="Devos D.P."/>
            <person name="Kaster A.-K."/>
            <person name="Ovreas L."/>
            <person name="Rohde M."/>
            <person name="Galperin M.Y."/>
            <person name="Jogler C."/>
        </authorList>
    </citation>
    <scope>NUCLEOTIDE SEQUENCE [LARGE SCALE GENOMIC DNA]</scope>
    <source>
        <strain evidence="1 2">V6</strain>
    </source>
</reference>
<evidence type="ECO:0008006" key="3">
    <source>
        <dbReference type="Google" id="ProtNLM"/>
    </source>
</evidence>
<dbReference type="RefSeq" id="WP_145043876.1">
    <property type="nucleotide sequence ID" value="NZ_CP036347.1"/>
</dbReference>
<evidence type="ECO:0000313" key="1">
    <source>
        <dbReference type="EMBL" id="QDU05512.1"/>
    </source>
</evidence>
<organism evidence="1 2">
    <name type="scientific">Gimesia chilikensis</name>
    <dbReference type="NCBI Taxonomy" id="2605989"/>
    <lineage>
        <taxon>Bacteria</taxon>
        <taxon>Pseudomonadati</taxon>
        <taxon>Planctomycetota</taxon>
        <taxon>Planctomycetia</taxon>
        <taxon>Planctomycetales</taxon>
        <taxon>Planctomycetaceae</taxon>
        <taxon>Gimesia</taxon>
    </lineage>
</organism>
<gene>
    <name evidence="1" type="ORF">V6x_52500</name>
</gene>
<dbReference type="Proteomes" id="UP000320722">
    <property type="component" value="Chromosome"/>
</dbReference>
<dbReference type="InterPro" id="IPR036526">
    <property type="entry name" value="C-N_Hydrolase_sf"/>
</dbReference>
<name>A0A517WJS9_9PLAN</name>
<protein>
    <recommendedName>
        <fullName evidence="3">CN hydrolase domain-containing protein</fullName>
    </recommendedName>
</protein>
<evidence type="ECO:0000313" key="2">
    <source>
        <dbReference type="Proteomes" id="UP000320722"/>
    </source>
</evidence>
<dbReference type="AlphaFoldDB" id="A0A517WJS9"/>
<accession>A0A517WJS9</accession>
<dbReference type="EMBL" id="CP036347">
    <property type="protein sequence ID" value="QDU05512.1"/>
    <property type="molecule type" value="Genomic_DNA"/>
</dbReference>
<dbReference type="Gene3D" id="3.60.110.10">
    <property type="entry name" value="Carbon-nitrogen hydrolase"/>
    <property type="match status" value="1"/>
</dbReference>